<keyword evidence="3" id="KW-1185">Reference proteome</keyword>
<dbReference type="Gene3D" id="3.20.20.80">
    <property type="entry name" value="Glycosidases"/>
    <property type="match status" value="1"/>
</dbReference>
<dbReference type="STRING" id="1642647.PSM36_2070"/>
<dbReference type="InterPro" id="IPR039743">
    <property type="entry name" value="6GAL/EXGAL"/>
</dbReference>
<dbReference type="SUPFAM" id="SSF51011">
    <property type="entry name" value="Glycosyl hydrolase domain"/>
    <property type="match status" value="1"/>
</dbReference>
<dbReference type="AlphaFoldDB" id="A0A1R3T8G4"/>
<accession>A0A1R3T8G4</accession>
<dbReference type="KEGG" id="psac:PSM36_2070"/>
<proteinExistence type="predicted"/>
<dbReference type="PANTHER" id="PTHR42767:SF1">
    <property type="entry name" value="ENDO-BETA-1,6-GALACTANASE-LIKE DOMAIN-CONTAINING PROTEIN"/>
    <property type="match status" value="1"/>
</dbReference>
<gene>
    <name evidence="2" type="ORF">PSM36_2070</name>
</gene>
<organism evidence="2 3">
    <name type="scientific">Proteiniphilum saccharofermentans</name>
    <dbReference type="NCBI Taxonomy" id="1642647"/>
    <lineage>
        <taxon>Bacteria</taxon>
        <taxon>Pseudomonadati</taxon>
        <taxon>Bacteroidota</taxon>
        <taxon>Bacteroidia</taxon>
        <taxon>Bacteroidales</taxon>
        <taxon>Dysgonomonadaceae</taxon>
        <taxon>Proteiniphilum</taxon>
    </lineage>
</organism>
<dbReference type="RefSeq" id="WP_232001412.1">
    <property type="nucleotide sequence ID" value="NZ_LT605205.1"/>
</dbReference>
<dbReference type="PANTHER" id="PTHR42767">
    <property type="entry name" value="ENDO-BETA-1,6-GALACTANASE"/>
    <property type="match status" value="1"/>
</dbReference>
<dbReference type="InterPro" id="IPR013780">
    <property type="entry name" value="Glyco_hydro_b"/>
</dbReference>
<name>A0A1R3T8G4_9BACT</name>
<feature type="domain" description="Endo-beta-1,6-galactanase-like" evidence="1">
    <location>
        <begin position="38"/>
        <end position="408"/>
    </location>
</feature>
<evidence type="ECO:0000259" key="1">
    <source>
        <dbReference type="Pfam" id="PF14587"/>
    </source>
</evidence>
<dbReference type="Gene3D" id="2.60.40.1180">
    <property type="entry name" value="Golgi alpha-mannosidase II"/>
    <property type="match status" value="1"/>
</dbReference>
<dbReference type="InterPro" id="IPR039514">
    <property type="entry name" value="6GAL-like"/>
</dbReference>
<dbReference type="SUPFAM" id="SSF51445">
    <property type="entry name" value="(Trans)glycosidases"/>
    <property type="match status" value="1"/>
</dbReference>
<dbReference type="Pfam" id="PF14587">
    <property type="entry name" value="Glyco_hydr_30_2"/>
    <property type="match status" value="1"/>
</dbReference>
<evidence type="ECO:0000313" key="2">
    <source>
        <dbReference type="EMBL" id="SCD20877.1"/>
    </source>
</evidence>
<reference evidence="2 3" key="1">
    <citation type="submission" date="2016-08" db="EMBL/GenBank/DDBJ databases">
        <authorList>
            <person name="Seilhamer J.J."/>
        </authorList>
    </citation>
    <scope>NUCLEOTIDE SEQUENCE [LARGE SCALE GENOMIC DNA]</scope>
    <source>
        <strain evidence="2">M3/6</strain>
    </source>
</reference>
<protein>
    <submittedName>
        <fullName evidence="2">Glycoside hydrolase family 30</fullName>
    </submittedName>
</protein>
<sequence length="543" mass="61075">MKMRCIGNIVVGLAVPFLACGSKVDIPSPSVPSETRIMKIDPEQELQTIDGFGASDAWRCQMVGKYWPEEKKNRIADLLFSKETDEKGNPKGIGLSIWRFYLGAGSMEQGSESDISDEWRRGECFQSPDGTYNWNKQEGQRWFLQAARERGVEKYLAFTISPPVHMTINGKAFSPQKQKMNIKEGMMPDYAEFLVDCIENLQEKEGVTFNYLSPVNEPQWEWMAGNNGKSSQEGTPATNRELFELTSLLSERLKERGLSTTIALGEAGAINYLYGMVNNEMRDNQIEEFWSPASTLSIASLPNVEKVITGHSYFSVWPVASQVEHRQKLDARIKQYPGLKYWQTEYCILEQPGESEIPGGTGNQRDLGMKTALFVARIIHNDLVVANASSWQWWTALTRANYKDGLIYLDDGASNGSMSPEYCKQDGFVRDSKLLWAFGNYSFFIRPGMKRIHVDGQNPVQASNDVMISAYKDTDTRKLVVVAINTSNTERTYKLELNGKLKNGKLIPYTTSENSNLEKGAEVTPDEIVIAPKTVVTFIGDIQ</sequence>
<dbReference type="GO" id="GO:0004553">
    <property type="term" value="F:hydrolase activity, hydrolyzing O-glycosyl compounds"/>
    <property type="evidence" value="ECO:0007669"/>
    <property type="project" value="InterPro"/>
</dbReference>
<dbReference type="EMBL" id="LT605205">
    <property type="protein sequence ID" value="SCD20877.1"/>
    <property type="molecule type" value="Genomic_DNA"/>
</dbReference>
<keyword evidence="2" id="KW-0378">Hydrolase</keyword>
<dbReference type="InterPro" id="IPR017853">
    <property type="entry name" value="GH"/>
</dbReference>
<evidence type="ECO:0000313" key="3">
    <source>
        <dbReference type="Proteomes" id="UP000187464"/>
    </source>
</evidence>
<dbReference type="Proteomes" id="UP000187464">
    <property type="component" value="Chromosome I"/>
</dbReference>